<organism evidence="2">
    <name type="scientific">Arundo donax</name>
    <name type="common">Giant reed</name>
    <name type="synonym">Donax arundinaceus</name>
    <dbReference type="NCBI Taxonomy" id="35708"/>
    <lineage>
        <taxon>Eukaryota</taxon>
        <taxon>Viridiplantae</taxon>
        <taxon>Streptophyta</taxon>
        <taxon>Embryophyta</taxon>
        <taxon>Tracheophyta</taxon>
        <taxon>Spermatophyta</taxon>
        <taxon>Magnoliopsida</taxon>
        <taxon>Liliopsida</taxon>
        <taxon>Poales</taxon>
        <taxon>Poaceae</taxon>
        <taxon>PACMAD clade</taxon>
        <taxon>Arundinoideae</taxon>
        <taxon>Arundineae</taxon>
        <taxon>Arundo</taxon>
    </lineage>
</organism>
<feature type="chain" id="PRO_5002059921" evidence="1">
    <location>
        <begin position="20"/>
        <end position="54"/>
    </location>
</feature>
<feature type="signal peptide" evidence="1">
    <location>
        <begin position="1"/>
        <end position="19"/>
    </location>
</feature>
<evidence type="ECO:0000256" key="1">
    <source>
        <dbReference type="SAM" id="SignalP"/>
    </source>
</evidence>
<name>A0A0A8ZCD4_ARUDO</name>
<dbReference type="EMBL" id="GBRH01260846">
    <property type="protein sequence ID" value="JAD37049.1"/>
    <property type="molecule type" value="Transcribed_RNA"/>
</dbReference>
<protein>
    <submittedName>
        <fullName evidence="2">Uncharacterized protein</fullName>
    </submittedName>
</protein>
<dbReference type="AlphaFoldDB" id="A0A0A8ZCD4"/>
<evidence type="ECO:0000313" key="2">
    <source>
        <dbReference type="EMBL" id="JAD37049.1"/>
    </source>
</evidence>
<reference evidence="2" key="2">
    <citation type="journal article" date="2015" name="Data Brief">
        <title>Shoot transcriptome of the giant reed, Arundo donax.</title>
        <authorList>
            <person name="Barrero R.A."/>
            <person name="Guerrero F.D."/>
            <person name="Moolhuijzen P."/>
            <person name="Goolsby J.A."/>
            <person name="Tidwell J."/>
            <person name="Bellgard S.E."/>
            <person name="Bellgard M.I."/>
        </authorList>
    </citation>
    <scope>NUCLEOTIDE SEQUENCE</scope>
    <source>
        <tissue evidence="2">Shoot tissue taken approximately 20 cm above the soil surface</tissue>
    </source>
</reference>
<sequence>MFWVLGLWLSLLAVAGKLATCSSARAASCLASFVFGNWGLDSLLCVLDFFWTQI</sequence>
<keyword evidence="1" id="KW-0732">Signal</keyword>
<proteinExistence type="predicted"/>
<reference evidence="2" key="1">
    <citation type="submission" date="2014-09" db="EMBL/GenBank/DDBJ databases">
        <authorList>
            <person name="Magalhaes I.L.F."/>
            <person name="Oliveira U."/>
            <person name="Santos F.R."/>
            <person name="Vidigal T.H.D.A."/>
            <person name="Brescovit A.D."/>
            <person name="Santos A.J."/>
        </authorList>
    </citation>
    <scope>NUCLEOTIDE SEQUENCE</scope>
    <source>
        <tissue evidence="2">Shoot tissue taken approximately 20 cm above the soil surface</tissue>
    </source>
</reference>
<accession>A0A0A8ZCD4</accession>